<comment type="caution">
    <text evidence="2">The sequence shown here is derived from an EMBL/GenBank/DDBJ whole genome shotgun (WGS) entry which is preliminary data.</text>
</comment>
<dbReference type="PATRIC" id="fig|303541.3.peg.219"/>
<gene>
    <name evidence="2" type="ORF">JF72_00790</name>
</gene>
<dbReference type="STRING" id="303541.JF72_00790"/>
<evidence type="ECO:0000313" key="2">
    <source>
        <dbReference type="EMBL" id="KJY62099.1"/>
    </source>
</evidence>
<proteinExistence type="predicted"/>
<name>A0A0F4LUY3_9LACO</name>
<accession>A0A0F4LUY3</accession>
<protein>
    <recommendedName>
        <fullName evidence="1">DUF4097 domain-containing protein</fullName>
    </recommendedName>
</protein>
<dbReference type="HOGENOM" id="CLU_080391_0_0_9"/>
<organism evidence="2 3">
    <name type="scientific">Lactobacillus apis</name>
    <dbReference type="NCBI Taxonomy" id="303541"/>
    <lineage>
        <taxon>Bacteria</taxon>
        <taxon>Bacillati</taxon>
        <taxon>Bacillota</taxon>
        <taxon>Bacilli</taxon>
        <taxon>Lactobacillales</taxon>
        <taxon>Lactobacillaceae</taxon>
        <taxon>Lactobacillus</taxon>
    </lineage>
</organism>
<reference evidence="2 3" key="1">
    <citation type="submission" date="2015-01" db="EMBL/GenBank/DDBJ databases">
        <title>Comparative genomics of the lactic acid bacteria isolated from the honey bee gut.</title>
        <authorList>
            <person name="Ellegaard K.M."/>
            <person name="Tamarit D."/>
            <person name="Javelind E."/>
            <person name="Olofsson T."/>
            <person name="Andersson S.G."/>
            <person name="Vasquez A."/>
        </authorList>
    </citation>
    <scope>NUCLEOTIDE SEQUENCE [LARGE SCALE GENOMIC DNA]</scope>
    <source>
        <strain evidence="2 3">Hma11</strain>
    </source>
</reference>
<sequence>MKKIHIIGITILTLGLALLIIGKVNHGEQEADLVGSGKRSSMIERANNFFNHGKQSANKVKTATKITQIKPFSSIKLNVDQPDVQIARGEKFQVTVVGHDPKKVGIEVTDHQLIITDNGSHDDGYRITITVPKNKTLENIDGSCSEGNFSLRDLTITKIDLQLQDGDASVNNVKTKSANFYLDDGDLVLTDSSLSQSTLNLNSGDLTVTNCHLKTNASLNDGDANINNSKILDDCLFNLNDGDFQASQISKTSCLLSIASYDDDDENINYHGHSYRKHFSESIKGTPLLKVVCSDGEIKIN</sequence>
<dbReference type="AlphaFoldDB" id="A0A0F4LUY3"/>
<dbReference type="EMBL" id="JXLG01000003">
    <property type="protein sequence ID" value="KJY62099.1"/>
    <property type="molecule type" value="Genomic_DNA"/>
</dbReference>
<dbReference type="Proteomes" id="UP000033682">
    <property type="component" value="Unassembled WGS sequence"/>
</dbReference>
<dbReference type="InterPro" id="IPR025164">
    <property type="entry name" value="Toastrack_DUF4097"/>
</dbReference>
<feature type="domain" description="DUF4097" evidence="1">
    <location>
        <begin position="73"/>
        <end position="300"/>
    </location>
</feature>
<dbReference type="Pfam" id="PF13349">
    <property type="entry name" value="DUF4097"/>
    <property type="match status" value="1"/>
</dbReference>
<evidence type="ECO:0000313" key="3">
    <source>
        <dbReference type="Proteomes" id="UP000033682"/>
    </source>
</evidence>
<dbReference type="RefSeq" id="WP_046305823.1">
    <property type="nucleotide sequence ID" value="NZ_KQ033999.1"/>
</dbReference>
<keyword evidence="3" id="KW-1185">Reference proteome</keyword>
<evidence type="ECO:0000259" key="1">
    <source>
        <dbReference type="Pfam" id="PF13349"/>
    </source>
</evidence>